<dbReference type="GO" id="GO:0004049">
    <property type="term" value="F:anthranilate synthase activity"/>
    <property type="evidence" value="ECO:0007669"/>
    <property type="project" value="TreeGrafter"/>
</dbReference>
<dbReference type="CDD" id="cd01743">
    <property type="entry name" value="GATase1_Anthranilate_Synthase"/>
    <property type="match status" value="1"/>
</dbReference>
<dbReference type="PANTHER" id="PTHR43418">
    <property type="entry name" value="MULTIFUNCTIONAL TRYPTOPHAN BIOSYNTHESIS PROTEIN-RELATED"/>
    <property type="match status" value="1"/>
</dbReference>
<sequence>MLTLIDNYDSFTFNLVQFLGDLGAPCNVVRNDKTTPQDVLAAKPQAIILSPGPCDPDKAGICLDLIKAAPDDMPIFGVCLGHQCIGQAFGGEIVRAEKIMHGKLSAVQHNGDGVFDTLPDPLMVTRYHSLVIAPDSVPECLEVAARTEDGIIMAVRHKTRPVFGVQFHPESIATVHGHKLLGNFLKSAGMDVTADIPSQHLTLDETLEA</sequence>
<dbReference type="FunFam" id="3.40.50.880:FF:000003">
    <property type="entry name" value="Anthranilate synthase component II"/>
    <property type="match status" value="1"/>
</dbReference>
<dbReference type="InterPro" id="IPR006221">
    <property type="entry name" value="TrpG/PapA_dom"/>
</dbReference>
<dbReference type="InterPro" id="IPR017926">
    <property type="entry name" value="GATASE"/>
</dbReference>
<dbReference type="Pfam" id="PF00117">
    <property type="entry name" value="GATase"/>
    <property type="match status" value="1"/>
</dbReference>
<organism evidence="3 4">
    <name type="scientific">PS1 clade bacterium</name>
    <dbReference type="NCBI Taxonomy" id="2175152"/>
    <lineage>
        <taxon>Bacteria</taxon>
        <taxon>Pseudomonadati</taxon>
        <taxon>Pseudomonadota</taxon>
        <taxon>Alphaproteobacteria</taxon>
        <taxon>PS1 clade</taxon>
    </lineage>
</organism>
<dbReference type="Proteomes" id="UP000785783">
    <property type="component" value="Unassembled WGS sequence"/>
</dbReference>
<dbReference type="PROSITE" id="PS51273">
    <property type="entry name" value="GATASE_TYPE_1"/>
    <property type="match status" value="1"/>
</dbReference>
<gene>
    <name evidence="3" type="ORF">ISQ19_00050</name>
</gene>
<evidence type="ECO:0000313" key="4">
    <source>
        <dbReference type="Proteomes" id="UP000785783"/>
    </source>
</evidence>
<comment type="caution">
    <text evidence="3">The sequence shown here is derived from an EMBL/GenBank/DDBJ whole genome shotgun (WGS) entry which is preliminary data.</text>
</comment>
<feature type="domain" description="Glutamine amidotransferase" evidence="2">
    <location>
        <begin position="4"/>
        <end position="186"/>
    </location>
</feature>
<dbReference type="PANTHER" id="PTHR43418:SF4">
    <property type="entry name" value="MULTIFUNCTIONAL TRYPTOPHAN BIOSYNTHESIS PROTEIN"/>
    <property type="match status" value="1"/>
</dbReference>
<dbReference type="Gene3D" id="3.40.50.880">
    <property type="match status" value="1"/>
</dbReference>
<accession>A0A937L612</accession>
<dbReference type="GO" id="GO:0005829">
    <property type="term" value="C:cytosol"/>
    <property type="evidence" value="ECO:0007669"/>
    <property type="project" value="TreeGrafter"/>
</dbReference>
<reference evidence="3" key="1">
    <citation type="submission" date="2020-10" db="EMBL/GenBank/DDBJ databases">
        <title>Microbiome of the Black Sea water column analyzed by genome centric metagenomics.</title>
        <authorList>
            <person name="Cabello-Yeves P.J."/>
            <person name="Callieri C."/>
            <person name="Picazo A."/>
            <person name="Mehrshad M."/>
            <person name="Haro-Moreno J.M."/>
            <person name="Roda-Garcia J."/>
            <person name="Dzembekova N."/>
            <person name="Slabakova V."/>
            <person name="Slabakova N."/>
            <person name="Moncheva S."/>
            <person name="Rodriguez-Valera F."/>
        </authorList>
    </citation>
    <scope>NUCLEOTIDE SEQUENCE</scope>
    <source>
        <strain evidence="3">BS307-5m-G5</strain>
    </source>
</reference>
<dbReference type="InterPro" id="IPR029062">
    <property type="entry name" value="Class_I_gatase-like"/>
</dbReference>
<protein>
    <submittedName>
        <fullName evidence="3">Aminodeoxychorismate/anthranilate synthase component II</fullName>
    </submittedName>
</protein>
<proteinExistence type="predicted"/>
<evidence type="ECO:0000256" key="1">
    <source>
        <dbReference type="ARBA" id="ARBA00022962"/>
    </source>
</evidence>
<dbReference type="SUPFAM" id="SSF52317">
    <property type="entry name" value="Class I glutamine amidotransferase-like"/>
    <property type="match status" value="1"/>
</dbReference>
<dbReference type="PRINTS" id="PR00096">
    <property type="entry name" value="GATASE"/>
</dbReference>
<dbReference type="GO" id="GO:0000162">
    <property type="term" value="P:L-tryptophan biosynthetic process"/>
    <property type="evidence" value="ECO:0007669"/>
    <property type="project" value="TreeGrafter"/>
</dbReference>
<evidence type="ECO:0000313" key="3">
    <source>
        <dbReference type="EMBL" id="MBL6761068.1"/>
    </source>
</evidence>
<dbReference type="AlphaFoldDB" id="A0A937L612"/>
<dbReference type="NCBIfam" id="TIGR00566">
    <property type="entry name" value="trpG_papA"/>
    <property type="match status" value="1"/>
</dbReference>
<name>A0A937L612_9PROT</name>
<keyword evidence="1" id="KW-0315">Glutamine amidotransferase</keyword>
<dbReference type="InterPro" id="IPR050472">
    <property type="entry name" value="Anth_synth/Amidotransfase"/>
</dbReference>
<dbReference type="PRINTS" id="PR00097">
    <property type="entry name" value="ANTSNTHASEII"/>
</dbReference>
<evidence type="ECO:0000259" key="2">
    <source>
        <dbReference type="Pfam" id="PF00117"/>
    </source>
</evidence>
<dbReference type="EMBL" id="JADHOK010000001">
    <property type="protein sequence ID" value="MBL6761068.1"/>
    <property type="molecule type" value="Genomic_DNA"/>
</dbReference>